<feature type="chain" id="PRO_5043893349" evidence="3">
    <location>
        <begin position="42"/>
        <end position="471"/>
    </location>
</feature>
<feature type="region of interest" description="Disordered" evidence="1">
    <location>
        <begin position="405"/>
        <end position="427"/>
    </location>
</feature>
<feature type="region of interest" description="Disordered" evidence="1">
    <location>
        <begin position="354"/>
        <end position="389"/>
    </location>
</feature>
<accession>A0A4P7NCB6</accession>
<sequence length="471" mass="49453">MAAAPGHGPVISSSHEGSSSRFLGCFLILLTLLALVTNSAAVSINNHITTPYSSTEAAVNRRPPSNVQIRSNSPRGSQTLGAPRGAPAIRSRGTPVINKRATPSIPSPTAQVTSGPGSSPIHCPADNLTVFTEPSASKRYVILCGRDYHSSLGAIDLYNVAAKSLNDCIEVCAKDNTGCSSVGWGYMDDELGFRCFLKSSIGEPHDSASWMFAVEDPSQPGNPIPPASPGLSADAKAGIGVGAAAAVVLVGVGILAFWYYRQRKYIAEKSLGQAKDLSESSSSIGYGSHRTHSPAPPSFQRYLHQLPAGECLELPGSSVNVGLAPGSPAHDDDAPSRGVAQYLVRQQRRILDNCRPARPEDDPKTGLTSIDTSNLQWGTTHTRSPDGTLAPMSAMTGHGSFAATPWSATQSSPASELPVVRGGPNGYGPEYEMASDVTMATGRPERAADKFLLSDMVLFKKQLVSEKAADG</sequence>
<feature type="compositionally biased region" description="Polar residues" evidence="1">
    <location>
        <begin position="107"/>
        <end position="117"/>
    </location>
</feature>
<feature type="transmembrane region" description="Helical" evidence="2">
    <location>
        <begin position="237"/>
        <end position="260"/>
    </location>
</feature>
<proteinExistence type="predicted"/>
<evidence type="ECO:0000256" key="2">
    <source>
        <dbReference type="SAM" id="Phobius"/>
    </source>
</evidence>
<feature type="compositionally biased region" description="Polar residues" evidence="1">
    <location>
        <begin position="366"/>
        <end position="382"/>
    </location>
</feature>
<keyword evidence="2" id="KW-0812">Transmembrane</keyword>
<feature type="compositionally biased region" description="Polar residues" evidence="1">
    <location>
        <begin position="53"/>
        <end position="80"/>
    </location>
</feature>
<feature type="signal peptide" evidence="3">
    <location>
        <begin position="1"/>
        <end position="41"/>
    </location>
</feature>
<keyword evidence="2" id="KW-0472">Membrane</keyword>
<dbReference type="AlphaFoldDB" id="A0A4P7NCB6"/>
<feature type="region of interest" description="Disordered" evidence="1">
    <location>
        <begin position="278"/>
        <end position="300"/>
    </location>
</feature>
<dbReference type="EMBL" id="CP034206">
    <property type="protein sequence ID" value="QBZ58976.1"/>
    <property type="molecule type" value="Genomic_DNA"/>
</dbReference>
<gene>
    <name evidence="4" type="ORF">PoMZ_03936</name>
</gene>
<reference evidence="4 5" key="1">
    <citation type="journal article" date="2019" name="Mol. Biol. Evol.">
        <title>Blast fungal genomes show frequent chromosomal changes, gene gains and losses, and effector gene turnover.</title>
        <authorList>
            <person name="Gomez Luciano L.B."/>
            <person name="Jason Tsai I."/>
            <person name="Chuma I."/>
            <person name="Tosa Y."/>
            <person name="Chen Y.H."/>
            <person name="Li J.Y."/>
            <person name="Li M.Y."/>
            <person name="Jade Lu M.Y."/>
            <person name="Nakayashiki H."/>
            <person name="Li W.H."/>
        </authorList>
    </citation>
    <scope>NUCLEOTIDE SEQUENCE [LARGE SCALE GENOMIC DNA]</scope>
    <source>
        <strain evidence="4">MZ5-1-6</strain>
    </source>
</reference>
<organism evidence="4 5">
    <name type="scientific">Pyricularia oryzae</name>
    <name type="common">Rice blast fungus</name>
    <name type="synonym">Magnaporthe oryzae</name>
    <dbReference type="NCBI Taxonomy" id="318829"/>
    <lineage>
        <taxon>Eukaryota</taxon>
        <taxon>Fungi</taxon>
        <taxon>Dikarya</taxon>
        <taxon>Ascomycota</taxon>
        <taxon>Pezizomycotina</taxon>
        <taxon>Sordariomycetes</taxon>
        <taxon>Sordariomycetidae</taxon>
        <taxon>Magnaporthales</taxon>
        <taxon>Pyriculariaceae</taxon>
        <taxon>Pyricularia</taxon>
    </lineage>
</organism>
<name>A0A4P7NCB6_PYROR</name>
<feature type="compositionally biased region" description="Basic and acidic residues" evidence="1">
    <location>
        <begin position="354"/>
        <end position="364"/>
    </location>
</feature>
<protein>
    <submittedName>
        <fullName evidence="4">Uncharacterized protein</fullName>
    </submittedName>
</protein>
<evidence type="ECO:0000256" key="1">
    <source>
        <dbReference type="SAM" id="MobiDB-lite"/>
    </source>
</evidence>
<dbReference type="VEuPathDB" id="FungiDB:M_BR32_EuGene_00044681"/>
<keyword evidence="2" id="KW-1133">Transmembrane helix</keyword>
<dbReference type="Proteomes" id="UP000294847">
    <property type="component" value="Chromosome 3"/>
</dbReference>
<evidence type="ECO:0000313" key="4">
    <source>
        <dbReference type="EMBL" id="QBZ58976.1"/>
    </source>
</evidence>
<feature type="region of interest" description="Disordered" evidence="1">
    <location>
        <begin position="53"/>
        <end position="118"/>
    </location>
</feature>
<evidence type="ECO:0000256" key="3">
    <source>
        <dbReference type="SAM" id="SignalP"/>
    </source>
</evidence>
<evidence type="ECO:0000313" key="5">
    <source>
        <dbReference type="Proteomes" id="UP000294847"/>
    </source>
</evidence>
<keyword evidence="3" id="KW-0732">Signal</keyword>